<feature type="transmembrane region" description="Helical" evidence="5">
    <location>
        <begin position="252"/>
        <end position="271"/>
    </location>
</feature>
<feature type="transmembrane region" description="Helical" evidence="5">
    <location>
        <begin position="52"/>
        <end position="72"/>
    </location>
</feature>
<proteinExistence type="predicted"/>
<dbReference type="PANTHER" id="PTHR31465">
    <property type="entry name" value="PROTEIN RTA1-RELATED"/>
    <property type="match status" value="1"/>
</dbReference>
<evidence type="ECO:0000256" key="4">
    <source>
        <dbReference type="ARBA" id="ARBA00023136"/>
    </source>
</evidence>
<comment type="subcellular location">
    <subcellularLocation>
        <location evidence="1">Membrane</location>
        <topology evidence="1">Multi-pass membrane protein</topology>
    </subcellularLocation>
</comment>
<keyword evidence="3 5" id="KW-1133">Transmembrane helix</keyword>
<organism evidence="6 7">
    <name type="scientific">Exidia glandulosa HHB12029</name>
    <dbReference type="NCBI Taxonomy" id="1314781"/>
    <lineage>
        <taxon>Eukaryota</taxon>
        <taxon>Fungi</taxon>
        <taxon>Dikarya</taxon>
        <taxon>Basidiomycota</taxon>
        <taxon>Agaricomycotina</taxon>
        <taxon>Agaricomycetes</taxon>
        <taxon>Auriculariales</taxon>
        <taxon>Exidiaceae</taxon>
        <taxon>Exidia</taxon>
    </lineage>
</organism>
<dbReference type="InParanoid" id="A0A165HA06"/>
<dbReference type="AlphaFoldDB" id="A0A165HA06"/>
<keyword evidence="4 5" id="KW-0472">Membrane</keyword>
<dbReference type="Proteomes" id="UP000077266">
    <property type="component" value="Unassembled WGS sequence"/>
</dbReference>
<dbReference type="PANTHER" id="PTHR31465:SF9">
    <property type="entry name" value="SPHINGOID LONG-CHAIN BASE TRANSPORTER RSB1"/>
    <property type="match status" value="1"/>
</dbReference>
<feature type="transmembrane region" description="Helical" evidence="5">
    <location>
        <begin position="25"/>
        <end position="45"/>
    </location>
</feature>
<protein>
    <submittedName>
        <fullName evidence="6">RTA1-domain-containing protein</fullName>
    </submittedName>
</protein>
<evidence type="ECO:0000256" key="2">
    <source>
        <dbReference type="ARBA" id="ARBA00022692"/>
    </source>
</evidence>
<gene>
    <name evidence="6" type="ORF">EXIGLDRAFT_648001</name>
</gene>
<dbReference type="Pfam" id="PF04479">
    <property type="entry name" value="RTA1"/>
    <property type="match status" value="1"/>
</dbReference>
<dbReference type="GO" id="GO:0000324">
    <property type="term" value="C:fungal-type vacuole"/>
    <property type="evidence" value="ECO:0007669"/>
    <property type="project" value="TreeGrafter"/>
</dbReference>
<dbReference type="OrthoDB" id="3358017at2759"/>
<keyword evidence="2 5" id="KW-0812">Transmembrane</keyword>
<accession>A0A165HA06</accession>
<feature type="transmembrane region" description="Helical" evidence="5">
    <location>
        <begin position="211"/>
        <end position="232"/>
    </location>
</feature>
<name>A0A165HA06_EXIGL</name>
<dbReference type="InterPro" id="IPR007568">
    <property type="entry name" value="RTA1"/>
</dbReference>
<evidence type="ECO:0000313" key="7">
    <source>
        <dbReference type="Proteomes" id="UP000077266"/>
    </source>
</evidence>
<dbReference type="EMBL" id="KV426023">
    <property type="protein sequence ID" value="KZV91661.1"/>
    <property type="molecule type" value="Genomic_DNA"/>
</dbReference>
<dbReference type="STRING" id="1314781.A0A165HA06"/>
<evidence type="ECO:0000256" key="1">
    <source>
        <dbReference type="ARBA" id="ARBA00004141"/>
    </source>
</evidence>
<keyword evidence="7" id="KW-1185">Reference proteome</keyword>
<feature type="transmembrane region" description="Helical" evidence="5">
    <location>
        <begin position="124"/>
        <end position="144"/>
    </location>
</feature>
<evidence type="ECO:0000256" key="3">
    <source>
        <dbReference type="ARBA" id="ARBA00022989"/>
    </source>
</evidence>
<feature type="transmembrane region" description="Helical" evidence="5">
    <location>
        <begin position="164"/>
        <end position="190"/>
    </location>
</feature>
<feature type="transmembrane region" description="Helical" evidence="5">
    <location>
        <begin position="84"/>
        <end position="112"/>
    </location>
</feature>
<sequence length="320" mass="35324">MSTVKQSDLPPEIIQQYSPYHYIPTQWVCALFVALFALSTIIHVGQAIRYRLWWLLCTAVFCGLGEIIGWAARLSSSIDVFQRLSFLIQISTTIMSPTFLVAANFIILGRIIRLLGPHYSRLSPIAYSVVFLIADTAALIVQAVGGAQASAALTLEKANAGARVMLGGILVQFVAIILYVALASEFLLRYMLDKPVRKNVPSSARVTLDSGVRMMIIGLCISTVFLFIRTIYRTVELQDGWTGKIITEEKLFNALDGMPIAVAMFTLNIFHPGRLVFNAERRDQSAGGIAKENSGDEQFERIELDRTLKGGQKNSSSTEV</sequence>
<reference evidence="6 7" key="1">
    <citation type="journal article" date="2016" name="Mol. Biol. Evol.">
        <title>Comparative Genomics of Early-Diverging Mushroom-Forming Fungi Provides Insights into the Origins of Lignocellulose Decay Capabilities.</title>
        <authorList>
            <person name="Nagy L.G."/>
            <person name="Riley R."/>
            <person name="Tritt A."/>
            <person name="Adam C."/>
            <person name="Daum C."/>
            <person name="Floudas D."/>
            <person name="Sun H."/>
            <person name="Yadav J.S."/>
            <person name="Pangilinan J."/>
            <person name="Larsson K.H."/>
            <person name="Matsuura K."/>
            <person name="Barry K."/>
            <person name="Labutti K."/>
            <person name="Kuo R."/>
            <person name="Ohm R.A."/>
            <person name="Bhattacharya S.S."/>
            <person name="Shirouzu T."/>
            <person name="Yoshinaga Y."/>
            <person name="Martin F.M."/>
            <person name="Grigoriev I.V."/>
            <person name="Hibbett D.S."/>
        </authorList>
    </citation>
    <scope>NUCLEOTIDE SEQUENCE [LARGE SCALE GENOMIC DNA]</scope>
    <source>
        <strain evidence="6 7">HHB12029</strain>
    </source>
</reference>
<dbReference type="GO" id="GO:0005886">
    <property type="term" value="C:plasma membrane"/>
    <property type="evidence" value="ECO:0007669"/>
    <property type="project" value="TreeGrafter"/>
</dbReference>
<evidence type="ECO:0000313" key="6">
    <source>
        <dbReference type="EMBL" id="KZV91661.1"/>
    </source>
</evidence>
<dbReference type="FunCoup" id="A0A165HA06">
    <property type="interactions" value="49"/>
</dbReference>
<evidence type="ECO:0000256" key="5">
    <source>
        <dbReference type="SAM" id="Phobius"/>
    </source>
</evidence>